<proteinExistence type="predicted"/>
<organism evidence="1 2">
    <name type="scientific">Caballeronia sordidicola</name>
    <name type="common">Burkholderia sordidicola</name>
    <dbReference type="NCBI Taxonomy" id="196367"/>
    <lineage>
        <taxon>Bacteria</taxon>
        <taxon>Pseudomonadati</taxon>
        <taxon>Pseudomonadota</taxon>
        <taxon>Betaproteobacteria</taxon>
        <taxon>Burkholderiales</taxon>
        <taxon>Burkholderiaceae</taxon>
        <taxon>Caballeronia</taxon>
    </lineage>
</organism>
<dbReference type="AlphaFoldDB" id="A0A158H8M3"/>
<dbReference type="Proteomes" id="UP000054893">
    <property type="component" value="Unassembled WGS sequence"/>
</dbReference>
<reference evidence="1 2" key="1">
    <citation type="submission" date="2016-01" db="EMBL/GenBank/DDBJ databases">
        <authorList>
            <person name="Oliw E.H."/>
        </authorList>
    </citation>
    <scope>NUCLEOTIDE SEQUENCE [LARGE SCALE GENOMIC DNA]</scope>
    <source>
        <strain evidence="1">LMG 22029</strain>
    </source>
</reference>
<protein>
    <submittedName>
        <fullName evidence="1">Uncharacterized protein</fullName>
    </submittedName>
</protein>
<dbReference type="EMBL" id="FCOC02000014">
    <property type="protein sequence ID" value="SAL40333.1"/>
    <property type="molecule type" value="Genomic_DNA"/>
</dbReference>
<gene>
    <name evidence="1" type="ORF">AWB64_04284</name>
</gene>
<accession>A0A158H8M3</accession>
<sequence length="30" mass="3272">MFNYLRCNEAAIIGDAAARLSARALIYING</sequence>
<evidence type="ECO:0000313" key="2">
    <source>
        <dbReference type="Proteomes" id="UP000054893"/>
    </source>
</evidence>
<evidence type="ECO:0000313" key="1">
    <source>
        <dbReference type="EMBL" id="SAL40333.1"/>
    </source>
</evidence>
<name>A0A158H8M3_CABSO</name>